<keyword evidence="2" id="KW-0804">Transcription</keyword>
<name>A0ABT7J1C2_9ACTN</name>
<evidence type="ECO:0000313" key="5">
    <source>
        <dbReference type="EMBL" id="MDL2078660.1"/>
    </source>
</evidence>
<dbReference type="PIRSF" id="PIRSF036625">
    <property type="entry name" value="GAF_ANTAR"/>
    <property type="match status" value="1"/>
</dbReference>
<accession>A0ABT7J1C2</accession>
<dbReference type="Pfam" id="PF03861">
    <property type="entry name" value="ANTAR"/>
    <property type="match status" value="1"/>
</dbReference>
<dbReference type="InterPro" id="IPR003018">
    <property type="entry name" value="GAF"/>
</dbReference>
<keyword evidence="6" id="KW-1185">Reference proteome</keyword>
<keyword evidence="1" id="KW-0805">Transcription regulation</keyword>
<organism evidence="5 6">
    <name type="scientific">Streptomyces fuscus</name>
    <dbReference type="NCBI Taxonomy" id="3048495"/>
    <lineage>
        <taxon>Bacteria</taxon>
        <taxon>Bacillati</taxon>
        <taxon>Actinomycetota</taxon>
        <taxon>Actinomycetes</taxon>
        <taxon>Kitasatosporales</taxon>
        <taxon>Streptomycetaceae</taxon>
        <taxon>Streptomyces</taxon>
    </lineage>
</organism>
<reference evidence="5 6" key="1">
    <citation type="submission" date="2023-05" db="EMBL/GenBank/DDBJ databases">
        <title>Streptomyces fuscus sp. nov., a brown-black pigment producing actinomyces isolated from dry sand of Sea duck farm.</title>
        <authorList>
            <person name="Xie J."/>
            <person name="Shen N."/>
        </authorList>
    </citation>
    <scope>NUCLEOTIDE SEQUENCE [LARGE SCALE GENOMIC DNA]</scope>
    <source>
        <strain evidence="5 6">GXMU-J15</strain>
    </source>
</reference>
<dbReference type="InterPro" id="IPR036388">
    <property type="entry name" value="WH-like_DNA-bd_sf"/>
</dbReference>
<dbReference type="InterPro" id="IPR029016">
    <property type="entry name" value="GAF-like_dom_sf"/>
</dbReference>
<dbReference type="SMART" id="SM00065">
    <property type="entry name" value="GAF"/>
    <property type="match status" value="1"/>
</dbReference>
<dbReference type="InterPro" id="IPR005561">
    <property type="entry name" value="ANTAR"/>
</dbReference>
<evidence type="ECO:0000313" key="6">
    <source>
        <dbReference type="Proteomes" id="UP001241926"/>
    </source>
</evidence>
<dbReference type="EMBL" id="JASJUS010000018">
    <property type="protein sequence ID" value="MDL2078660.1"/>
    <property type="molecule type" value="Genomic_DNA"/>
</dbReference>
<dbReference type="SUPFAM" id="SSF55781">
    <property type="entry name" value="GAF domain-like"/>
    <property type="match status" value="1"/>
</dbReference>
<dbReference type="SMART" id="SM01012">
    <property type="entry name" value="ANTAR"/>
    <property type="match status" value="1"/>
</dbReference>
<feature type="region of interest" description="Disordered" evidence="3">
    <location>
        <begin position="1"/>
        <end position="24"/>
    </location>
</feature>
<dbReference type="RefSeq" id="WP_285433947.1">
    <property type="nucleotide sequence ID" value="NZ_JASJUS010000018.1"/>
</dbReference>
<dbReference type="InterPro" id="IPR012074">
    <property type="entry name" value="GAF_ANTAR"/>
</dbReference>
<protein>
    <submittedName>
        <fullName evidence="5">GAF and ANTAR domain-containing protein</fullName>
    </submittedName>
</protein>
<gene>
    <name evidence="5" type="ORF">QNN03_19695</name>
</gene>
<comment type="caution">
    <text evidence="5">The sequence shown here is derived from an EMBL/GenBank/DDBJ whole genome shotgun (WGS) entry which is preliminary data.</text>
</comment>
<evidence type="ECO:0000259" key="4">
    <source>
        <dbReference type="PROSITE" id="PS50921"/>
    </source>
</evidence>
<evidence type="ECO:0000256" key="3">
    <source>
        <dbReference type="SAM" id="MobiDB-lite"/>
    </source>
</evidence>
<evidence type="ECO:0000256" key="2">
    <source>
        <dbReference type="ARBA" id="ARBA00023163"/>
    </source>
</evidence>
<evidence type="ECO:0000256" key="1">
    <source>
        <dbReference type="ARBA" id="ARBA00023015"/>
    </source>
</evidence>
<dbReference type="Gene3D" id="1.10.10.10">
    <property type="entry name" value="Winged helix-like DNA-binding domain superfamily/Winged helix DNA-binding domain"/>
    <property type="match status" value="1"/>
</dbReference>
<sequence length="244" mass="25572">MVTVRQGNGDGRGTNGTAVPASAGGPGDIPRRLCALAVELLPVTSASVSLHDEDMPVRLCESGAQAAYVTDIQATLGEGPCQSAARSGQAVYACDLTEGRDAERWPVFAEEATEAGVRATYSLPLGDDETCVGTLDLYRDTPGALTAAEQHTARALAEAVTTALMALARNTEDLDRESGRADWLDTLVEGHDCVYQAVGMVMAQTDASAPESLALLRARAFADGRTVTEAARAVVAHELRFPPE</sequence>
<feature type="domain" description="ANTAR" evidence="4">
    <location>
        <begin position="174"/>
        <end position="235"/>
    </location>
</feature>
<dbReference type="Pfam" id="PF13185">
    <property type="entry name" value="GAF_2"/>
    <property type="match status" value="1"/>
</dbReference>
<dbReference type="Proteomes" id="UP001241926">
    <property type="component" value="Unassembled WGS sequence"/>
</dbReference>
<proteinExistence type="predicted"/>
<dbReference type="PROSITE" id="PS50921">
    <property type="entry name" value="ANTAR"/>
    <property type="match status" value="1"/>
</dbReference>
<dbReference type="Gene3D" id="3.30.450.40">
    <property type="match status" value="1"/>
</dbReference>